<dbReference type="InterPro" id="IPR013762">
    <property type="entry name" value="Integrase-like_cat_sf"/>
</dbReference>
<feature type="active site" evidence="9">
    <location>
        <position position="184"/>
    </location>
</feature>
<evidence type="ECO:0000256" key="7">
    <source>
        <dbReference type="ARBA" id="ARBA00023172"/>
    </source>
</evidence>
<evidence type="ECO:0000256" key="1">
    <source>
        <dbReference type="ARBA" id="ARBA00004496"/>
    </source>
</evidence>
<evidence type="ECO:0000256" key="2">
    <source>
        <dbReference type="ARBA" id="ARBA00022490"/>
    </source>
</evidence>
<accession>A0A176QAI6</accession>
<feature type="domain" description="Core-binding (CB)" evidence="11">
    <location>
        <begin position="4"/>
        <end position="95"/>
    </location>
</feature>
<dbReference type="PANTHER" id="PTHR30349">
    <property type="entry name" value="PHAGE INTEGRASE-RELATED"/>
    <property type="match status" value="1"/>
</dbReference>
<dbReference type="GO" id="GO:0003677">
    <property type="term" value="F:DNA binding"/>
    <property type="evidence" value="ECO:0007669"/>
    <property type="project" value="UniProtKB-UniRule"/>
</dbReference>
<dbReference type="Gene3D" id="1.10.443.10">
    <property type="entry name" value="Intergrase catalytic core"/>
    <property type="match status" value="1"/>
</dbReference>
<feature type="active site" evidence="9">
    <location>
        <position position="255"/>
    </location>
</feature>
<dbReference type="GO" id="GO:0006313">
    <property type="term" value="P:DNA transposition"/>
    <property type="evidence" value="ECO:0007669"/>
    <property type="project" value="UniProtKB-UniRule"/>
</dbReference>
<dbReference type="GO" id="GO:0005737">
    <property type="term" value="C:cytoplasm"/>
    <property type="evidence" value="ECO:0007669"/>
    <property type="project" value="UniProtKB-SubCell"/>
</dbReference>
<proteinExistence type="inferred from homology"/>
<dbReference type="Pfam" id="PF02899">
    <property type="entry name" value="Phage_int_SAM_1"/>
    <property type="match status" value="1"/>
</dbReference>
<dbReference type="InterPro" id="IPR044068">
    <property type="entry name" value="CB"/>
</dbReference>
<name>A0A176QAI6_9MICO</name>
<dbReference type="EMBL" id="LQZG01000003">
    <property type="protein sequence ID" value="OAB86699.1"/>
    <property type="molecule type" value="Genomic_DNA"/>
</dbReference>
<dbReference type="InterPro" id="IPR023009">
    <property type="entry name" value="Tyrosine_recombinase_XerC/XerD"/>
</dbReference>
<dbReference type="InterPro" id="IPR050090">
    <property type="entry name" value="Tyrosine_recombinase_XerCD"/>
</dbReference>
<dbReference type="GO" id="GO:0009037">
    <property type="term" value="F:tyrosine-based site-specific recombinase activity"/>
    <property type="evidence" value="ECO:0007669"/>
    <property type="project" value="UniProtKB-UniRule"/>
</dbReference>
<feature type="domain" description="Tyr recombinase" evidence="10">
    <location>
        <begin position="116"/>
        <end position="303"/>
    </location>
</feature>
<dbReference type="NCBIfam" id="NF001399">
    <property type="entry name" value="PRK00283.1"/>
    <property type="match status" value="1"/>
</dbReference>
<dbReference type="InterPro" id="IPR010998">
    <property type="entry name" value="Integrase_recombinase_N"/>
</dbReference>
<dbReference type="Proteomes" id="UP000076976">
    <property type="component" value="Unassembled WGS sequence"/>
</dbReference>
<evidence type="ECO:0000256" key="3">
    <source>
        <dbReference type="ARBA" id="ARBA00022618"/>
    </source>
</evidence>
<dbReference type="PROSITE" id="PS51898">
    <property type="entry name" value="TYR_RECOMBINASE"/>
    <property type="match status" value="1"/>
</dbReference>
<comment type="similarity">
    <text evidence="9">Belongs to the 'phage' integrase family. XerC subfamily.</text>
</comment>
<keyword evidence="5 9" id="KW-0229">DNA integration</keyword>
<evidence type="ECO:0000256" key="4">
    <source>
        <dbReference type="ARBA" id="ARBA00022829"/>
    </source>
</evidence>
<dbReference type="AlphaFoldDB" id="A0A176QAI6"/>
<evidence type="ECO:0000259" key="10">
    <source>
        <dbReference type="PROSITE" id="PS51898"/>
    </source>
</evidence>
<gene>
    <name evidence="9" type="primary">xerC</name>
    <name evidence="12" type="ORF">AWH69_09580</name>
</gene>
<keyword evidence="7 9" id="KW-0233">DNA recombination</keyword>
<keyword evidence="13" id="KW-1185">Reference proteome</keyword>
<keyword evidence="8 9" id="KW-0131">Cell cycle</keyword>
<evidence type="ECO:0000313" key="12">
    <source>
        <dbReference type="EMBL" id="OAB86699.1"/>
    </source>
</evidence>
<comment type="function">
    <text evidence="9">Site-specific tyrosine recombinase, which acts by catalyzing the cutting and rejoining of the recombining DNA molecules. The XerC-XerD complex is essential to convert dimers of the bacterial chromosome into monomers to permit their segregation at cell division. It also contributes to the segregational stability of plasmids.</text>
</comment>
<keyword evidence="6 9" id="KW-0238">DNA-binding</keyword>
<dbReference type="InterPro" id="IPR011010">
    <property type="entry name" value="DNA_brk_join_enz"/>
</dbReference>
<sequence length="309" mass="33820">MSTPTAPAWAQRHLDDFVGHLAAERDRSGHTVRAYRGDVGACLAWCAEHGGAGSLREISLADLRSWLGEMSQQGVARSTLARRAAAVRTFFGWARRTGLVDTDPALRLASPRRERTLPDLLTATSAGELLDVAEVAADDDDPVHRRNRAVLELLYATGIRVGELVGLDVDDLDADRQVVRVLGKGRKERVVPYGAPAARALEEWLHDGRPRLAVPTSGPALFLGRRGRRVDPRQVRTVVHDLLRHVPDAPDLGPHGLRHSAATHLLDGGADLRMVQELLGHASLATTQIYTHVSAERLRRSYDQAHPRA</sequence>
<dbReference type="HAMAP" id="MF_01808">
    <property type="entry name" value="Recomb_XerC_XerD"/>
    <property type="match status" value="1"/>
</dbReference>
<evidence type="ECO:0000256" key="8">
    <source>
        <dbReference type="ARBA" id="ARBA00023306"/>
    </source>
</evidence>
<keyword evidence="4 9" id="KW-0159">Chromosome partition</keyword>
<dbReference type="PANTHER" id="PTHR30349:SF77">
    <property type="entry name" value="TYROSINE RECOMBINASE XERC"/>
    <property type="match status" value="1"/>
</dbReference>
<evidence type="ECO:0000259" key="11">
    <source>
        <dbReference type="PROSITE" id="PS51900"/>
    </source>
</evidence>
<dbReference type="SUPFAM" id="SSF56349">
    <property type="entry name" value="DNA breaking-rejoining enzymes"/>
    <property type="match status" value="1"/>
</dbReference>
<organism evidence="12 13">
    <name type="scientific">Janibacter melonis</name>
    <dbReference type="NCBI Taxonomy" id="262209"/>
    <lineage>
        <taxon>Bacteria</taxon>
        <taxon>Bacillati</taxon>
        <taxon>Actinomycetota</taxon>
        <taxon>Actinomycetes</taxon>
        <taxon>Micrococcales</taxon>
        <taxon>Intrasporangiaceae</taxon>
        <taxon>Janibacter</taxon>
    </lineage>
</organism>
<evidence type="ECO:0000256" key="6">
    <source>
        <dbReference type="ARBA" id="ARBA00023125"/>
    </source>
</evidence>
<dbReference type="CDD" id="cd00798">
    <property type="entry name" value="INT_XerDC_C"/>
    <property type="match status" value="1"/>
</dbReference>
<feature type="active site" evidence="9">
    <location>
        <position position="160"/>
    </location>
</feature>
<comment type="subcellular location">
    <subcellularLocation>
        <location evidence="1 9">Cytoplasm</location>
    </subcellularLocation>
</comment>
<feature type="active site" evidence="9">
    <location>
        <position position="281"/>
    </location>
</feature>
<dbReference type="Pfam" id="PF00589">
    <property type="entry name" value="Phage_integrase"/>
    <property type="match status" value="1"/>
</dbReference>
<comment type="caution">
    <text evidence="12">The sequence shown here is derived from an EMBL/GenBank/DDBJ whole genome shotgun (WGS) entry which is preliminary data.</text>
</comment>
<feature type="active site" evidence="9">
    <location>
        <position position="258"/>
    </location>
</feature>
<dbReference type="InterPro" id="IPR002104">
    <property type="entry name" value="Integrase_catalytic"/>
</dbReference>
<dbReference type="RefSeq" id="WP_068274672.1">
    <property type="nucleotide sequence ID" value="NZ_LQZG01000003.1"/>
</dbReference>
<comment type="subunit">
    <text evidence="9">Forms a cyclic heterotetrameric complex composed of two molecules of XerC and two molecules of XerD.</text>
</comment>
<reference evidence="12 13" key="1">
    <citation type="submission" date="2016-01" db="EMBL/GenBank/DDBJ databases">
        <title>Janibacter melonis strain CD11_4 genome sequencing and assembly.</title>
        <authorList>
            <person name="Nair G.R."/>
            <person name="Kaur G."/>
            <person name="Chander A.M."/>
            <person name="Mayilraj S."/>
        </authorList>
    </citation>
    <scope>NUCLEOTIDE SEQUENCE [LARGE SCALE GENOMIC DNA]</scope>
    <source>
        <strain evidence="12 13">CD11-4</strain>
    </source>
</reference>
<dbReference type="Gene3D" id="1.10.150.130">
    <property type="match status" value="1"/>
</dbReference>
<feature type="active site" description="O-(3'-phospho-DNA)-tyrosine intermediate" evidence="9">
    <location>
        <position position="290"/>
    </location>
</feature>
<dbReference type="InterPro" id="IPR004107">
    <property type="entry name" value="Integrase_SAM-like_N"/>
</dbReference>
<evidence type="ECO:0000313" key="13">
    <source>
        <dbReference type="Proteomes" id="UP000076976"/>
    </source>
</evidence>
<keyword evidence="2 9" id="KW-0963">Cytoplasm</keyword>
<dbReference type="STRING" id="262209.AWH69_09580"/>
<dbReference type="GO" id="GO:0007059">
    <property type="term" value="P:chromosome segregation"/>
    <property type="evidence" value="ECO:0007669"/>
    <property type="project" value="UniProtKB-UniRule"/>
</dbReference>
<protein>
    <recommendedName>
        <fullName evidence="9">Tyrosine recombinase XerC</fullName>
    </recommendedName>
</protein>
<dbReference type="PROSITE" id="PS51900">
    <property type="entry name" value="CB"/>
    <property type="match status" value="1"/>
</dbReference>
<keyword evidence="3 9" id="KW-0132">Cell division</keyword>
<evidence type="ECO:0000256" key="9">
    <source>
        <dbReference type="HAMAP-Rule" id="MF_01808"/>
    </source>
</evidence>
<dbReference type="GO" id="GO:0051301">
    <property type="term" value="P:cell division"/>
    <property type="evidence" value="ECO:0007669"/>
    <property type="project" value="UniProtKB-KW"/>
</dbReference>
<evidence type="ECO:0000256" key="5">
    <source>
        <dbReference type="ARBA" id="ARBA00022908"/>
    </source>
</evidence>